<dbReference type="GO" id="GO:0009977">
    <property type="term" value="F:proton motive force dependent protein transmembrane transporter activity"/>
    <property type="evidence" value="ECO:0007669"/>
    <property type="project" value="TreeGrafter"/>
</dbReference>
<evidence type="ECO:0000313" key="9">
    <source>
        <dbReference type="Proteomes" id="UP000431744"/>
    </source>
</evidence>
<evidence type="ECO:0000313" key="8">
    <source>
        <dbReference type="EMBL" id="KAB1650194.1"/>
    </source>
</evidence>
<dbReference type="PANTHER" id="PTHR30371:SF0">
    <property type="entry name" value="SEC-INDEPENDENT PROTEIN TRANSLOCASE PROTEIN TATC, CHLOROPLASTIC-RELATED"/>
    <property type="match status" value="1"/>
</dbReference>
<dbReference type="PRINTS" id="PR01840">
    <property type="entry name" value="TATCFAMILY"/>
</dbReference>
<comment type="similarity">
    <text evidence="7">Belongs to the TatC family.</text>
</comment>
<keyword evidence="9" id="KW-1185">Reference proteome</keyword>
<dbReference type="InterPro" id="IPR002033">
    <property type="entry name" value="TatC"/>
</dbReference>
<dbReference type="GO" id="GO:0065002">
    <property type="term" value="P:intracellular protein transmembrane transport"/>
    <property type="evidence" value="ECO:0007669"/>
    <property type="project" value="TreeGrafter"/>
</dbReference>
<dbReference type="EMBL" id="WBJY01000001">
    <property type="protein sequence ID" value="KAB1650194.1"/>
    <property type="molecule type" value="Genomic_DNA"/>
</dbReference>
<comment type="caution">
    <text evidence="8">The sequence shown here is derived from an EMBL/GenBank/DDBJ whole genome shotgun (WGS) entry which is preliminary data.</text>
</comment>
<dbReference type="NCBIfam" id="TIGR00945">
    <property type="entry name" value="tatC"/>
    <property type="match status" value="1"/>
</dbReference>
<keyword evidence="5 7" id="KW-0811">Translocation</keyword>
<evidence type="ECO:0000256" key="4">
    <source>
        <dbReference type="ARBA" id="ARBA00022989"/>
    </source>
</evidence>
<keyword evidence="4 7" id="KW-1133">Transmembrane helix</keyword>
<keyword evidence="7" id="KW-1003">Cell membrane</keyword>
<dbReference type="HAMAP" id="MF_00902">
    <property type="entry name" value="TatC"/>
    <property type="match status" value="1"/>
</dbReference>
<feature type="transmembrane region" description="Helical" evidence="7">
    <location>
        <begin position="69"/>
        <end position="92"/>
    </location>
</feature>
<evidence type="ECO:0000256" key="3">
    <source>
        <dbReference type="ARBA" id="ARBA00022927"/>
    </source>
</evidence>
<sequence>MPLMAHLVEFRNRFIISAIAVVLGMIGGFLLTEVVFDAIRVPITELAAVRTGGAVLNFSNVTTGFDIRLQMALTLGIVISSPVWLYQVWMFLMPGLKKRERRYALGFVGAAIPLFLAGCAVGWMLMPRIVEVMAGFAPSQDAIYLDAKYYYSFVLQLCLAVGIAFVMPVLLVLLNLAGVLEGRTILKGWRVAVLLVALFAALATPSADVLSMFLLMIPMIGLYFLAVGISLIVDRRRRKRQAAAEAEIESELSS</sequence>
<evidence type="ECO:0000256" key="6">
    <source>
        <dbReference type="ARBA" id="ARBA00023136"/>
    </source>
</evidence>
<keyword evidence="6 7" id="KW-0472">Membrane</keyword>
<protein>
    <recommendedName>
        <fullName evidence="7">Sec-independent protein translocase protein TatC</fullName>
    </recommendedName>
</protein>
<evidence type="ECO:0000256" key="2">
    <source>
        <dbReference type="ARBA" id="ARBA00022692"/>
    </source>
</evidence>
<feature type="transmembrane region" description="Helical" evidence="7">
    <location>
        <begin position="149"/>
        <end position="176"/>
    </location>
</feature>
<dbReference type="GO" id="GO:0033281">
    <property type="term" value="C:TAT protein transport complex"/>
    <property type="evidence" value="ECO:0007669"/>
    <property type="project" value="UniProtKB-UniRule"/>
</dbReference>
<comment type="subcellular location">
    <subcellularLocation>
        <location evidence="7">Cell membrane</location>
        <topology evidence="7">Multi-pass membrane protein</topology>
    </subcellularLocation>
    <subcellularLocation>
        <location evidence="1">Membrane</location>
        <topology evidence="1">Multi-pass membrane protein</topology>
    </subcellularLocation>
</comment>
<dbReference type="OrthoDB" id="9777044at2"/>
<comment type="subunit">
    <text evidence="7">The Tat system comprises two distinct complexes: a TatABC complex, containing multiple copies of TatA, TatB and TatC subunits, and a separate TatA complex, containing only TatA subunits. Substrates initially bind to the TatABC complex, which probably triggers association of the separate TatA complex to form the active translocon.</text>
</comment>
<proteinExistence type="inferred from homology"/>
<feature type="transmembrane region" description="Helical" evidence="7">
    <location>
        <begin position="104"/>
        <end position="126"/>
    </location>
</feature>
<dbReference type="Pfam" id="PF00902">
    <property type="entry name" value="TatC"/>
    <property type="match status" value="1"/>
</dbReference>
<keyword evidence="3 7" id="KW-0653">Protein transport</keyword>
<dbReference type="PANTHER" id="PTHR30371">
    <property type="entry name" value="SEC-INDEPENDENT PROTEIN TRANSLOCASE PROTEIN TATC"/>
    <property type="match status" value="1"/>
</dbReference>
<gene>
    <name evidence="7 8" type="primary">tatC</name>
    <name evidence="8" type="ORF">F8O04_08345</name>
</gene>
<keyword evidence="2 7" id="KW-0812">Transmembrane</keyword>
<feature type="transmembrane region" description="Helical" evidence="7">
    <location>
        <begin position="213"/>
        <end position="233"/>
    </location>
</feature>
<dbReference type="Proteomes" id="UP000431744">
    <property type="component" value="Unassembled WGS sequence"/>
</dbReference>
<evidence type="ECO:0000256" key="5">
    <source>
        <dbReference type="ARBA" id="ARBA00023010"/>
    </source>
</evidence>
<feature type="transmembrane region" description="Helical" evidence="7">
    <location>
        <begin position="12"/>
        <end position="31"/>
    </location>
</feature>
<name>A0A6H9WUM4_9MICO</name>
<evidence type="ECO:0000256" key="1">
    <source>
        <dbReference type="ARBA" id="ARBA00004141"/>
    </source>
</evidence>
<feature type="transmembrane region" description="Helical" evidence="7">
    <location>
        <begin position="188"/>
        <end position="207"/>
    </location>
</feature>
<reference evidence="8 9" key="1">
    <citation type="submission" date="2019-09" db="EMBL/GenBank/DDBJ databases">
        <title>Phylogeny of genus Pseudoclavibacter and closely related genus.</title>
        <authorList>
            <person name="Li Y."/>
        </authorList>
    </citation>
    <scope>NUCLEOTIDE SEQUENCE [LARGE SCALE GENOMIC DNA]</scope>
    <source>
        <strain evidence="8 9">EGI 60007</strain>
    </source>
</reference>
<dbReference type="GO" id="GO:0043953">
    <property type="term" value="P:protein transport by the Tat complex"/>
    <property type="evidence" value="ECO:0007669"/>
    <property type="project" value="UniProtKB-UniRule"/>
</dbReference>
<organism evidence="8 9">
    <name type="scientific">Pseudoclavibacter endophyticus</name>
    <dbReference type="NCBI Taxonomy" id="1778590"/>
    <lineage>
        <taxon>Bacteria</taxon>
        <taxon>Bacillati</taxon>
        <taxon>Actinomycetota</taxon>
        <taxon>Actinomycetes</taxon>
        <taxon>Micrococcales</taxon>
        <taxon>Microbacteriaceae</taxon>
        <taxon>Pseudoclavibacter</taxon>
    </lineage>
</organism>
<keyword evidence="7" id="KW-0813">Transport</keyword>
<accession>A0A6H9WUM4</accession>
<comment type="function">
    <text evidence="7">Part of the twin-arginine translocation (Tat) system that transports large folded proteins containing a characteristic twin-arginine motif in their signal peptide across membranes. Together with TatB, TatC is part of a receptor directly interacting with Tat signal peptides.</text>
</comment>
<dbReference type="AlphaFoldDB" id="A0A6H9WUM4"/>
<evidence type="ECO:0000256" key="7">
    <source>
        <dbReference type="HAMAP-Rule" id="MF_00902"/>
    </source>
</evidence>
<dbReference type="RefSeq" id="WP_158028778.1">
    <property type="nucleotide sequence ID" value="NZ_BMHG01000001.1"/>
</dbReference>